<sequence length="93" mass="10167">MNLERKLRSSVTLVILFFTSSANAQCGYRCVGGGGGGGGGGYATAPVYGHYISQQQPQQPQFLPELQPQPVFTPQPQGYYYTSWFLIGGRKFL</sequence>
<keyword evidence="1" id="KW-0732">Signal</keyword>
<name>A0A3P7P7G5_CYLGO</name>
<reference evidence="2 3" key="1">
    <citation type="submission" date="2018-11" db="EMBL/GenBank/DDBJ databases">
        <authorList>
            <consortium name="Pathogen Informatics"/>
        </authorList>
    </citation>
    <scope>NUCLEOTIDE SEQUENCE [LARGE SCALE GENOMIC DNA]</scope>
</reference>
<evidence type="ECO:0000256" key="1">
    <source>
        <dbReference type="SAM" id="SignalP"/>
    </source>
</evidence>
<proteinExistence type="predicted"/>
<dbReference type="AlphaFoldDB" id="A0A3P7P7G5"/>
<dbReference type="EMBL" id="UYRV01135069">
    <property type="protein sequence ID" value="VDN38641.1"/>
    <property type="molecule type" value="Genomic_DNA"/>
</dbReference>
<dbReference type="Proteomes" id="UP000271889">
    <property type="component" value="Unassembled WGS sequence"/>
</dbReference>
<organism evidence="2 3">
    <name type="scientific">Cylicostephanus goldi</name>
    <name type="common">Nematode worm</name>
    <dbReference type="NCBI Taxonomy" id="71465"/>
    <lineage>
        <taxon>Eukaryota</taxon>
        <taxon>Metazoa</taxon>
        <taxon>Ecdysozoa</taxon>
        <taxon>Nematoda</taxon>
        <taxon>Chromadorea</taxon>
        <taxon>Rhabditida</taxon>
        <taxon>Rhabditina</taxon>
        <taxon>Rhabditomorpha</taxon>
        <taxon>Strongyloidea</taxon>
        <taxon>Strongylidae</taxon>
        <taxon>Cylicostephanus</taxon>
    </lineage>
</organism>
<gene>
    <name evidence="2" type="ORF">CGOC_LOCUS13782</name>
</gene>
<accession>A0A3P7P7G5</accession>
<feature type="signal peptide" evidence="1">
    <location>
        <begin position="1"/>
        <end position="24"/>
    </location>
</feature>
<keyword evidence="3" id="KW-1185">Reference proteome</keyword>
<protein>
    <submittedName>
        <fullName evidence="2">Uncharacterized protein</fullName>
    </submittedName>
</protein>
<evidence type="ECO:0000313" key="2">
    <source>
        <dbReference type="EMBL" id="VDN38641.1"/>
    </source>
</evidence>
<evidence type="ECO:0000313" key="3">
    <source>
        <dbReference type="Proteomes" id="UP000271889"/>
    </source>
</evidence>
<feature type="chain" id="PRO_5018219822" evidence="1">
    <location>
        <begin position="25"/>
        <end position="93"/>
    </location>
</feature>